<evidence type="ECO:0008006" key="4">
    <source>
        <dbReference type="Google" id="ProtNLM"/>
    </source>
</evidence>
<evidence type="ECO:0000256" key="1">
    <source>
        <dbReference type="SAM" id="Phobius"/>
    </source>
</evidence>
<dbReference type="Proteomes" id="UP000295110">
    <property type="component" value="Unassembled WGS sequence"/>
</dbReference>
<dbReference type="OrthoDB" id="5525782at2"/>
<keyword evidence="3" id="KW-1185">Reference proteome</keyword>
<dbReference type="RefSeq" id="WP_132570654.1">
    <property type="nucleotide sequence ID" value="NZ_CBCSGL010000003.1"/>
</dbReference>
<keyword evidence="1" id="KW-0472">Membrane</keyword>
<gene>
    <name evidence="2" type="ORF">EV671_1006132</name>
</gene>
<comment type="caution">
    <text evidence="2">The sequence shown here is derived from an EMBL/GenBank/DDBJ whole genome shotgun (WGS) entry which is preliminary data.</text>
</comment>
<accession>A0A4R3V7Y7</accession>
<keyword evidence="1" id="KW-0812">Transmembrane</keyword>
<name>A0A4R3V7Y7_ROSSA</name>
<organism evidence="2 3">
    <name type="scientific">Roseateles saccharophilus</name>
    <name type="common">Pseudomonas saccharophila</name>
    <dbReference type="NCBI Taxonomy" id="304"/>
    <lineage>
        <taxon>Bacteria</taxon>
        <taxon>Pseudomonadati</taxon>
        <taxon>Pseudomonadota</taxon>
        <taxon>Betaproteobacteria</taxon>
        <taxon>Burkholderiales</taxon>
        <taxon>Sphaerotilaceae</taxon>
        <taxon>Roseateles</taxon>
    </lineage>
</organism>
<reference evidence="2 3" key="1">
    <citation type="submission" date="2019-03" db="EMBL/GenBank/DDBJ databases">
        <title>Genomic Encyclopedia of Type Strains, Phase IV (KMG-IV): sequencing the most valuable type-strain genomes for metagenomic binning, comparative biology and taxonomic classification.</title>
        <authorList>
            <person name="Goeker M."/>
        </authorList>
    </citation>
    <scope>NUCLEOTIDE SEQUENCE [LARGE SCALE GENOMIC DNA]</scope>
    <source>
        <strain evidence="2 3">DSM 654</strain>
    </source>
</reference>
<feature type="transmembrane region" description="Helical" evidence="1">
    <location>
        <begin position="42"/>
        <end position="65"/>
    </location>
</feature>
<sequence length="67" mass="7332">MNASLLLWGVLFGSLGLGYFVYGKKQGAVMPLLCGLGLMVFPYFISSIWLLVGVGVVLAALPYFFRR</sequence>
<proteinExistence type="predicted"/>
<dbReference type="EMBL" id="SMBU01000006">
    <property type="protein sequence ID" value="TCV01206.1"/>
    <property type="molecule type" value="Genomic_DNA"/>
</dbReference>
<evidence type="ECO:0000313" key="2">
    <source>
        <dbReference type="EMBL" id="TCV01206.1"/>
    </source>
</evidence>
<protein>
    <recommendedName>
        <fullName evidence="4">Amino acid transport protein</fullName>
    </recommendedName>
</protein>
<keyword evidence="1" id="KW-1133">Transmembrane helix</keyword>
<dbReference type="AlphaFoldDB" id="A0A4R3V7Y7"/>
<evidence type="ECO:0000313" key="3">
    <source>
        <dbReference type="Proteomes" id="UP000295110"/>
    </source>
</evidence>